<dbReference type="SUPFAM" id="SSF51905">
    <property type="entry name" value="FAD/NAD(P)-binding domain"/>
    <property type="match status" value="1"/>
</dbReference>
<keyword evidence="2 5" id="KW-0274">FAD</keyword>
<keyword evidence="4 5" id="KW-0560">Oxidoreductase</keyword>
<dbReference type="RefSeq" id="WP_092617754.1">
    <property type="nucleotide sequence ID" value="NZ_FNCV01000004.1"/>
</dbReference>
<evidence type="ECO:0000313" key="7">
    <source>
        <dbReference type="EMBL" id="SDH07691.1"/>
    </source>
</evidence>
<keyword evidence="3 5" id="KW-0521">NADP</keyword>
<evidence type="ECO:0000256" key="5">
    <source>
        <dbReference type="HAMAP-Rule" id="MF_01685"/>
    </source>
</evidence>
<dbReference type="AlphaFoldDB" id="A0A1G7ZG22"/>
<dbReference type="STRING" id="83401.SAMN05421742_104100"/>
<dbReference type="PRINTS" id="PR00469">
    <property type="entry name" value="PNDRDTASEII"/>
</dbReference>
<evidence type="ECO:0000256" key="1">
    <source>
        <dbReference type="ARBA" id="ARBA00022630"/>
    </source>
</evidence>
<dbReference type="EMBL" id="FNCV01000004">
    <property type="protein sequence ID" value="SDH07691.1"/>
    <property type="molecule type" value="Genomic_DNA"/>
</dbReference>
<protein>
    <recommendedName>
        <fullName evidence="5">Ferredoxin--NADP reductase</fullName>
        <shortName evidence="5">FNR</shortName>
        <shortName evidence="5">Fd-NADP(+) reductase</shortName>
        <ecNumber evidence="5">1.18.1.2</ecNumber>
    </recommendedName>
</protein>
<dbReference type="InterPro" id="IPR023753">
    <property type="entry name" value="FAD/NAD-binding_dom"/>
</dbReference>
<keyword evidence="8" id="KW-1185">Reference proteome</keyword>
<feature type="binding site" evidence="5">
    <location>
        <position position="36"/>
    </location>
    <ligand>
        <name>FAD</name>
        <dbReference type="ChEBI" id="CHEBI:57692"/>
    </ligand>
</feature>
<dbReference type="GO" id="GO:0050661">
    <property type="term" value="F:NADP binding"/>
    <property type="evidence" value="ECO:0007669"/>
    <property type="project" value="UniProtKB-UniRule"/>
</dbReference>
<dbReference type="Proteomes" id="UP000217076">
    <property type="component" value="Unassembled WGS sequence"/>
</dbReference>
<comment type="similarity">
    <text evidence="5">Belongs to the ferredoxin--NADP reductase type 2 family.</text>
</comment>
<feature type="domain" description="FAD/NAD(P)-binding" evidence="6">
    <location>
        <begin position="8"/>
        <end position="312"/>
    </location>
</feature>
<feature type="binding site" evidence="5">
    <location>
        <position position="89"/>
    </location>
    <ligand>
        <name>FAD</name>
        <dbReference type="ChEBI" id="CHEBI:57692"/>
    </ligand>
</feature>
<feature type="binding site" evidence="5">
    <location>
        <position position="340"/>
    </location>
    <ligand>
        <name>FAD</name>
        <dbReference type="ChEBI" id="CHEBI:57692"/>
    </ligand>
</feature>
<evidence type="ECO:0000313" key="8">
    <source>
        <dbReference type="Proteomes" id="UP000217076"/>
    </source>
</evidence>
<dbReference type="GO" id="GO:0004324">
    <property type="term" value="F:ferredoxin-NADP+ reductase activity"/>
    <property type="evidence" value="ECO:0007669"/>
    <property type="project" value="UniProtKB-UniRule"/>
</dbReference>
<accession>A0A1G7ZG22</accession>
<dbReference type="InterPro" id="IPR022890">
    <property type="entry name" value="Fd--NADP_Rdtase_type_2"/>
</dbReference>
<dbReference type="OrthoDB" id="9806179at2"/>
<comment type="subunit">
    <text evidence="5">Homodimer.</text>
</comment>
<feature type="binding site" evidence="5">
    <location>
        <position position="44"/>
    </location>
    <ligand>
        <name>FAD</name>
        <dbReference type="ChEBI" id="CHEBI:57692"/>
    </ligand>
</feature>
<evidence type="ECO:0000256" key="3">
    <source>
        <dbReference type="ARBA" id="ARBA00022857"/>
    </source>
</evidence>
<name>A0A1G7ZG22_9PROT</name>
<reference evidence="8" key="1">
    <citation type="submission" date="2016-10" db="EMBL/GenBank/DDBJ databases">
        <authorList>
            <person name="Varghese N."/>
            <person name="Submissions S."/>
        </authorList>
    </citation>
    <scope>NUCLEOTIDE SEQUENCE [LARGE SCALE GENOMIC DNA]</scope>
    <source>
        <strain evidence="8">930I</strain>
    </source>
</reference>
<comment type="caution">
    <text evidence="5">Lacks conserved residue(s) required for the propagation of feature annotation.</text>
</comment>
<dbReference type="PRINTS" id="PR00368">
    <property type="entry name" value="FADPNR"/>
</dbReference>
<dbReference type="EC" id="1.18.1.2" evidence="5"/>
<comment type="catalytic activity">
    <reaction evidence="5">
        <text>2 reduced [2Fe-2S]-[ferredoxin] + NADP(+) + H(+) = 2 oxidized [2Fe-2S]-[ferredoxin] + NADPH</text>
        <dbReference type="Rhea" id="RHEA:20125"/>
        <dbReference type="Rhea" id="RHEA-COMP:10000"/>
        <dbReference type="Rhea" id="RHEA-COMP:10001"/>
        <dbReference type="ChEBI" id="CHEBI:15378"/>
        <dbReference type="ChEBI" id="CHEBI:33737"/>
        <dbReference type="ChEBI" id="CHEBI:33738"/>
        <dbReference type="ChEBI" id="CHEBI:57783"/>
        <dbReference type="ChEBI" id="CHEBI:58349"/>
        <dbReference type="EC" id="1.18.1.2"/>
    </reaction>
</comment>
<dbReference type="GO" id="GO:0050660">
    <property type="term" value="F:flavin adenine dinucleotide binding"/>
    <property type="evidence" value="ECO:0007669"/>
    <property type="project" value="UniProtKB-UniRule"/>
</dbReference>
<dbReference type="HAMAP" id="MF_01685">
    <property type="entry name" value="FENR2"/>
    <property type="match status" value="1"/>
</dbReference>
<gene>
    <name evidence="7" type="ORF">SAMN05421742_104100</name>
</gene>
<dbReference type="PANTHER" id="PTHR48105">
    <property type="entry name" value="THIOREDOXIN REDUCTASE 1-RELATED-RELATED"/>
    <property type="match status" value="1"/>
</dbReference>
<dbReference type="InterPro" id="IPR036188">
    <property type="entry name" value="FAD/NAD-bd_sf"/>
</dbReference>
<evidence type="ECO:0000256" key="2">
    <source>
        <dbReference type="ARBA" id="ARBA00022827"/>
    </source>
</evidence>
<keyword evidence="1 5" id="KW-0285">Flavoprotein</keyword>
<feature type="binding site" evidence="5">
    <location>
        <position position="49"/>
    </location>
    <ligand>
        <name>FAD</name>
        <dbReference type="ChEBI" id="CHEBI:57692"/>
    </ligand>
</feature>
<evidence type="ECO:0000256" key="4">
    <source>
        <dbReference type="ARBA" id="ARBA00023002"/>
    </source>
</evidence>
<organism evidence="7 8">
    <name type="scientific">Roseospirillum parvum</name>
    <dbReference type="NCBI Taxonomy" id="83401"/>
    <lineage>
        <taxon>Bacteria</taxon>
        <taxon>Pseudomonadati</taxon>
        <taxon>Pseudomonadota</taxon>
        <taxon>Alphaproteobacteria</taxon>
        <taxon>Rhodospirillales</taxon>
        <taxon>Rhodospirillaceae</taxon>
        <taxon>Roseospirillum</taxon>
    </lineage>
</organism>
<dbReference type="Gene3D" id="3.50.50.60">
    <property type="entry name" value="FAD/NAD(P)-binding domain"/>
    <property type="match status" value="3"/>
</dbReference>
<evidence type="ECO:0000259" key="6">
    <source>
        <dbReference type="Pfam" id="PF07992"/>
    </source>
</evidence>
<feature type="binding site" evidence="5">
    <location>
        <position position="129"/>
    </location>
    <ligand>
        <name>FAD</name>
        <dbReference type="ChEBI" id="CHEBI:57692"/>
    </ligand>
</feature>
<dbReference type="InterPro" id="IPR050097">
    <property type="entry name" value="Ferredoxin-NADP_redctase_2"/>
</dbReference>
<comment type="cofactor">
    <cofactor evidence="5">
        <name>FAD</name>
        <dbReference type="ChEBI" id="CHEBI:57692"/>
    </cofactor>
    <text evidence="5">Binds 1 FAD per subunit.</text>
</comment>
<dbReference type="Pfam" id="PF07992">
    <property type="entry name" value="Pyr_redox_2"/>
    <property type="match status" value="1"/>
</dbReference>
<proteinExistence type="inferred from homology"/>
<sequence>MSQPQTTDVVVVGAGPVGLFTVFQCGMVGLSCHVVDALDTVGGQCAALYPEKPIFDVPGHPRILAGELVDKLVEQAAPFTPTLHLGQTASGLTRLDDAFDGAGGWRLETSAGTVIEAPVVVLAAGAGAFGPNRPPLDGIESFERQGPGVGVHYYVTRQEDFRGRKVVIAGGGDSAVDWALALAEVAASVAVVHRRDRFRAAPDSARRLKEKAAEGAIDLVIPYQLAGLEGTNGHLDAVVVADLDGNQRTLPADTLLPFFGLAGDLGPITQWGVDLHLHHIPVTPGTSATNLPGVFAVGDVCTYPGKLKLILTGFAEAAHAAHAAFPLARPGQALHMEHSTTSGVPGR</sequence>
<feature type="binding site" evidence="5">
    <location>
        <position position="299"/>
    </location>
    <ligand>
        <name>FAD</name>
        <dbReference type="ChEBI" id="CHEBI:57692"/>
    </ligand>
</feature>